<reference evidence="1" key="1">
    <citation type="submission" date="2022-04" db="EMBL/GenBank/DDBJ databases">
        <title>Genome of the entomopathogenic fungus Entomophthora muscae.</title>
        <authorList>
            <person name="Elya C."/>
            <person name="Lovett B.R."/>
            <person name="Lee E."/>
            <person name="Macias A.M."/>
            <person name="Hajek A.E."/>
            <person name="De Bivort B.L."/>
            <person name="Kasson M.T."/>
            <person name="De Fine Licht H.H."/>
            <person name="Stajich J.E."/>
        </authorList>
    </citation>
    <scope>NUCLEOTIDE SEQUENCE</scope>
    <source>
        <strain evidence="1">Berkeley</strain>
    </source>
</reference>
<proteinExistence type="predicted"/>
<evidence type="ECO:0000313" key="1">
    <source>
        <dbReference type="EMBL" id="KAJ9048266.1"/>
    </source>
</evidence>
<gene>
    <name evidence="1" type="ORF">DSO57_1036754</name>
</gene>
<dbReference type="Proteomes" id="UP001165960">
    <property type="component" value="Unassembled WGS sequence"/>
</dbReference>
<sequence length="67" mass="7648">MEGGRQEVCVMLTFGAVLQAWADVVQVKIGYSREEKFHTLMGNTMICTENFGHTIPWNRKLMDTIVD</sequence>
<keyword evidence="2" id="KW-1185">Reference proteome</keyword>
<name>A0ACC2RDY3_9FUNG</name>
<organism evidence="1 2">
    <name type="scientific">Entomophthora muscae</name>
    <dbReference type="NCBI Taxonomy" id="34485"/>
    <lineage>
        <taxon>Eukaryota</taxon>
        <taxon>Fungi</taxon>
        <taxon>Fungi incertae sedis</taxon>
        <taxon>Zoopagomycota</taxon>
        <taxon>Entomophthoromycotina</taxon>
        <taxon>Entomophthoromycetes</taxon>
        <taxon>Entomophthorales</taxon>
        <taxon>Entomophthoraceae</taxon>
        <taxon>Entomophthora</taxon>
    </lineage>
</organism>
<comment type="caution">
    <text evidence="1">The sequence shown here is derived from an EMBL/GenBank/DDBJ whole genome shotgun (WGS) entry which is preliminary data.</text>
</comment>
<protein>
    <submittedName>
        <fullName evidence="1">Uncharacterized protein</fullName>
    </submittedName>
</protein>
<accession>A0ACC2RDY3</accession>
<dbReference type="EMBL" id="QTSX02007464">
    <property type="protein sequence ID" value="KAJ9048266.1"/>
    <property type="molecule type" value="Genomic_DNA"/>
</dbReference>
<evidence type="ECO:0000313" key="2">
    <source>
        <dbReference type="Proteomes" id="UP001165960"/>
    </source>
</evidence>